<comment type="caution">
    <text evidence="1">The sequence shown here is derived from an EMBL/GenBank/DDBJ whole genome shotgun (WGS) entry which is preliminary data.</text>
</comment>
<sequence>MPIPFILAGLGVAAGAVGVGGHIDAKKTNEEAQRISIKAQNLYDEAKSSLEKSQDKTENALLNLGYLKKHVLETSIKDFFKVYDRIKNIQLSESKGLNELSDFIISNKETIELRRMSDIYESTFSSGVTGAAAGAVIALAASGSLPVVTGVLSTAGTALAIGEFGMATSLAGSALSFGMAMTPLSAIAVPAILFTGISSSIKADENLEKANTMLSEAQVAVEKMKTSETLCSGITEQARMFGNLLSKLNRMFSKCTILLDNMTCEKMRLYEGKRINANDFTQEELNLIAVTRSLAGAVKAVIDISILNEDGSISQKSKDLYDNTQKKLPVFNNVVNQLSN</sequence>
<evidence type="ECO:0008006" key="3">
    <source>
        <dbReference type="Google" id="ProtNLM"/>
    </source>
</evidence>
<organism evidence="1 2">
    <name type="scientific">Intestinibacter bartlettii CAG:1329</name>
    <dbReference type="NCBI Taxonomy" id="1263063"/>
    <lineage>
        <taxon>Bacteria</taxon>
        <taxon>Bacillati</taxon>
        <taxon>Bacillota</taxon>
        <taxon>Clostridia</taxon>
        <taxon>Peptostreptococcales</taxon>
        <taxon>Peptostreptococcaceae</taxon>
        <taxon>Intestinibacter</taxon>
    </lineage>
</organism>
<evidence type="ECO:0000313" key="1">
    <source>
        <dbReference type="EMBL" id="CDA09881.1"/>
    </source>
</evidence>
<name>R5XMK6_9FIRM</name>
<evidence type="ECO:0000313" key="2">
    <source>
        <dbReference type="Proteomes" id="UP000017980"/>
    </source>
</evidence>
<dbReference type="AlphaFoldDB" id="R5XMK6"/>
<accession>R5XMK6</accession>
<gene>
    <name evidence="1" type="ORF">BN488_00934</name>
</gene>
<protein>
    <recommendedName>
        <fullName evidence="3">Sortase</fullName>
    </recommendedName>
</protein>
<dbReference type="Proteomes" id="UP000017980">
    <property type="component" value="Unassembled WGS sequence"/>
</dbReference>
<proteinExistence type="predicted"/>
<dbReference type="EMBL" id="CBBD010000026">
    <property type="protein sequence ID" value="CDA09881.1"/>
    <property type="molecule type" value="Genomic_DNA"/>
</dbReference>
<reference evidence="1" key="1">
    <citation type="submission" date="2012-11" db="EMBL/GenBank/DDBJ databases">
        <title>Dependencies among metagenomic species, viruses, plasmids and units of genetic variation.</title>
        <authorList>
            <person name="Nielsen H.B."/>
            <person name="Almeida M."/>
            <person name="Juncker A.S."/>
            <person name="Rasmussen S."/>
            <person name="Li J."/>
            <person name="Sunagawa S."/>
            <person name="Plichta D."/>
            <person name="Gautier L."/>
            <person name="Le Chatelier E."/>
            <person name="Peletier E."/>
            <person name="Bonde I."/>
            <person name="Nielsen T."/>
            <person name="Manichanh C."/>
            <person name="Arumugam M."/>
            <person name="Batto J."/>
            <person name="Santos M.B.Q.D."/>
            <person name="Blom N."/>
            <person name="Borruel N."/>
            <person name="Burgdorf K.S."/>
            <person name="Boumezbeur F."/>
            <person name="Casellas F."/>
            <person name="Dore J."/>
            <person name="Guarner F."/>
            <person name="Hansen T."/>
            <person name="Hildebrand F."/>
            <person name="Kaas R.S."/>
            <person name="Kennedy S."/>
            <person name="Kristiansen K."/>
            <person name="Kultima J.R."/>
            <person name="Leonard P."/>
            <person name="Levenez F."/>
            <person name="Lund O."/>
            <person name="Moumen B."/>
            <person name="Le Paslier D."/>
            <person name="Pons N."/>
            <person name="Pedersen O."/>
            <person name="Prifti E."/>
            <person name="Qin J."/>
            <person name="Raes J."/>
            <person name="Tap J."/>
            <person name="Tims S."/>
            <person name="Ussery D.W."/>
            <person name="Yamada T."/>
            <person name="MetaHit consortium"/>
            <person name="Renault P."/>
            <person name="Sicheritz-Ponten T."/>
            <person name="Bork P."/>
            <person name="Wang J."/>
            <person name="Brunak S."/>
            <person name="Ehrlich S.D."/>
        </authorList>
    </citation>
    <scope>NUCLEOTIDE SEQUENCE [LARGE SCALE GENOMIC DNA]</scope>
</reference>
<dbReference type="RefSeq" id="WP_022071279.1">
    <property type="nucleotide sequence ID" value="NZ_HF999321.1"/>
</dbReference>